<keyword evidence="2" id="KW-1185">Reference proteome</keyword>
<dbReference type="InterPro" id="IPR008727">
    <property type="entry name" value="PAAR_motif"/>
</dbReference>
<reference evidence="1 2" key="1">
    <citation type="submission" date="2022-08" db="EMBL/GenBank/DDBJ databases">
        <title>Reclassification of Massilia species as members of the genera Telluria, Duganella, Pseudoduganella, Mokoshia gen. nov. and Zemynaea gen. nov. using orthogonal and non-orthogonal genome-based approaches.</title>
        <authorList>
            <person name="Bowman J.P."/>
        </authorList>
    </citation>
    <scope>NUCLEOTIDE SEQUENCE [LARGE SCALE GENOMIC DNA]</scope>
    <source>
        <strain evidence="1 2">JCM 31316</strain>
    </source>
</reference>
<evidence type="ECO:0000313" key="2">
    <source>
        <dbReference type="Proteomes" id="UP001204151"/>
    </source>
</evidence>
<protein>
    <submittedName>
        <fullName evidence="1">PAAR domain-containing protein</fullName>
    </submittedName>
</protein>
<evidence type="ECO:0000313" key="1">
    <source>
        <dbReference type="EMBL" id="MCS0581512.1"/>
    </source>
</evidence>
<gene>
    <name evidence="1" type="ORF">NX784_07905</name>
</gene>
<dbReference type="Proteomes" id="UP001204151">
    <property type="component" value="Unassembled WGS sequence"/>
</dbReference>
<accession>A0ABT1ZNN2</accession>
<sequence>MKSVRAIDADSLANTAAGHDAASPRKVIARYPIATIGSRTRRGGEVVLGEQGEPADDYRIACVGDRVRYPDGSESVIVSGAGHASTYANRPIALVGSHIANGDRIVARAQSIGEIVVVEGEPIAGLLEPGYALPAAAAAAA</sequence>
<organism evidence="1 2">
    <name type="scientific">Massilia pinisoli</name>
    <dbReference type="NCBI Taxonomy" id="1772194"/>
    <lineage>
        <taxon>Bacteria</taxon>
        <taxon>Pseudomonadati</taxon>
        <taxon>Pseudomonadota</taxon>
        <taxon>Betaproteobacteria</taxon>
        <taxon>Burkholderiales</taxon>
        <taxon>Oxalobacteraceae</taxon>
        <taxon>Telluria group</taxon>
        <taxon>Massilia</taxon>
    </lineage>
</organism>
<name>A0ABT1ZNN2_9BURK</name>
<dbReference type="EMBL" id="JANUGW010000004">
    <property type="protein sequence ID" value="MCS0581512.1"/>
    <property type="molecule type" value="Genomic_DNA"/>
</dbReference>
<comment type="caution">
    <text evidence="1">The sequence shown here is derived from an EMBL/GenBank/DDBJ whole genome shotgun (WGS) entry which is preliminary data.</text>
</comment>
<dbReference type="Pfam" id="PF05488">
    <property type="entry name" value="PAAR_motif"/>
    <property type="match status" value="1"/>
</dbReference>
<proteinExistence type="predicted"/>
<dbReference type="RefSeq" id="WP_258816105.1">
    <property type="nucleotide sequence ID" value="NZ_JANUGW010000004.1"/>
</dbReference>